<keyword evidence="2" id="KW-0378">Hydrolase</keyword>
<comment type="similarity">
    <text evidence="1">Belongs to the glycosyl hydrolase 2 family.</text>
</comment>
<feature type="domain" description="Glycoside hydrolase family 2" evidence="7">
    <location>
        <begin position="718"/>
        <end position="820"/>
    </location>
</feature>
<dbReference type="InterPro" id="IPR006102">
    <property type="entry name" value="Ig-like_GH2"/>
</dbReference>
<dbReference type="Pfam" id="PF00703">
    <property type="entry name" value="Glyco_hydro_2"/>
    <property type="match status" value="1"/>
</dbReference>
<dbReference type="SUPFAM" id="SSF51445">
    <property type="entry name" value="(Trans)glycosidases"/>
    <property type="match status" value="1"/>
</dbReference>
<evidence type="ECO:0000256" key="2">
    <source>
        <dbReference type="ARBA" id="ARBA00022801"/>
    </source>
</evidence>
<dbReference type="GO" id="GO:0004553">
    <property type="term" value="F:hydrolase activity, hydrolyzing O-glycosyl compounds"/>
    <property type="evidence" value="ECO:0007669"/>
    <property type="project" value="InterPro"/>
</dbReference>
<evidence type="ECO:0000259" key="7">
    <source>
        <dbReference type="Pfam" id="PF18565"/>
    </source>
</evidence>
<reference evidence="8" key="2">
    <citation type="journal article" date="2021" name="PeerJ">
        <title>Extensive microbial diversity within the chicken gut microbiome revealed by metagenomics and culture.</title>
        <authorList>
            <person name="Gilroy R."/>
            <person name="Ravi A."/>
            <person name="Getino M."/>
            <person name="Pursley I."/>
            <person name="Horton D.L."/>
            <person name="Alikhan N.F."/>
            <person name="Baker D."/>
            <person name="Gharbi K."/>
            <person name="Hall N."/>
            <person name="Watson M."/>
            <person name="Adriaenssens E.M."/>
            <person name="Foster-Nyarko E."/>
            <person name="Jarju S."/>
            <person name="Secka A."/>
            <person name="Antonio M."/>
            <person name="Oren A."/>
            <person name="Chaudhuri R.R."/>
            <person name="La Ragione R."/>
            <person name="Hildebrand F."/>
            <person name="Pallen M.J."/>
        </authorList>
    </citation>
    <scope>NUCLEOTIDE SEQUENCE</scope>
    <source>
        <strain evidence="8">ChiSjej5B23-6657</strain>
    </source>
</reference>
<feature type="domain" description="Glycoside hydrolase family 2 catalytic" evidence="5">
    <location>
        <begin position="277"/>
        <end position="447"/>
    </location>
</feature>
<evidence type="ECO:0000313" key="8">
    <source>
        <dbReference type="EMBL" id="HIR70377.1"/>
    </source>
</evidence>
<dbReference type="InterPro" id="IPR040605">
    <property type="entry name" value="Glyco_hydro2_dom5"/>
</dbReference>
<sequence>MIREKWNADWKFKKGGPSLMGSLMGGEDDSIVVQLPHDAMVHEERTPDTANGTQTGYWPSGIYTYEKTLFAPGEWKDKTAILEFEGVYSNAMVYVNEDLAATQLYGYGNFYVVLDKYLNYGADNQIMVIANNVEPNSRWYSGSGIYRDVNLMVGARIHIPADGVRITTPTVDPEASVVEICVDVKNLSRDREKVNVVSTITFDDKVVGEDTSVVTMFGQEQEEVIQRICIKDAKLWDCDNPNLYQCQVKIYAGEELLDETDEHFGIRRLELDAEHGLRINGKQVKFRGTCIHHDNGVIGATTLAKAEERRCRQMKEAGFNSIRSAHHPMSKAMLDACDKYGMLVMDELSDMWTKHKNPNDYALYFLEHVDAEVKSMVKKDYNHPSVVLYSAGNEIPDLGRPRGAQINRHICNLFHEMDPYRFTTNAINGMLAAGAKMGLIMKDVMAEMEKMKAAQPEGKEEEGASALNSMMAFMVGDAADAFACHPLMTETIEEASQAMDITGLNYLTGRHELEKELHPNKTVLGTETYPADIVRLWDIVEKNDHVLGDFTWTGYDYLGEAGCGVFYYDGTMNFNGVYPDRIAYIGDINIIGYRRPISYLREIVFGLRKEPYIAVERVDKYGMPHSQTAWMWKDNVSSWTWPGYEGKPANVDVLSGAEEVELFLNGKSLGRKPAGKANKFAASYEMTYEPGELVAVSYENGQETGRYTLKTAGDDVVLTVDCEGEKLKADGEDLAFVTVRLTDQDGIDNLFAEKEVTVSVEGAGTLQGFGSADPRAIGSYDDTTWKTFDGYVMAVVRAGREAGEIKVTFTAEGCEPKTVTIAVE</sequence>
<proteinExistence type="inferred from homology"/>
<dbReference type="SUPFAM" id="SSF49303">
    <property type="entry name" value="beta-Galactosidase/glucuronidase domain"/>
    <property type="match status" value="1"/>
</dbReference>
<gene>
    <name evidence="8" type="ORF">IAA55_03760</name>
</gene>
<dbReference type="Proteomes" id="UP000823912">
    <property type="component" value="Unassembled WGS sequence"/>
</dbReference>
<dbReference type="InterPro" id="IPR032311">
    <property type="entry name" value="DUF4982"/>
</dbReference>
<reference evidence="8" key="1">
    <citation type="submission" date="2020-10" db="EMBL/GenBank/DDBJ databases">
        <authorList>
            <person name="Gilroy R."/>
        </authorList>
    </citation>
    <scope>NUCLEOTIDE SEQUENCE</scope>
    <source>
        <strain evidence="8">ChiSjej5B23-6657</strain>
    </source>
</reference>
<dbReference type="PRINTS" id="PR00132">
    <property type="entry name" value="GLHYDRLASE2"/>
</dbReference>
<dbReference type="InterPro" id="IPR008979">
    <property type="entry name" value="Galactose-bd-like_sf"/>
</dbReference>
<organism evidence="8 9">
    <name type="scientific">Candidatus Pullilachnospira gallistercoris</name>
    <dbReference type="NCBI Taxonomy" id="2840911"/>
    <lineage>
        <taxon>Bacteria</taxon>
        <taxon>Bacillati</taxon>
        <taxon>Bacillota</taxon>
        <taxon>Clostridia</taxon>
        <taxon>Lachnospirales</taxon>
        <taxon>Lachnospiraceae</taxon>
        <taxon>Lachnospiraceae incertae sedis</taxon>
        <taxon>Candidatus Pullilachnospira</taxon>
    </lineage>
</organism>
<dbReference type="InterPro" id="IPR017853">
    <property type="entry name" value="GH"/>
</dbReference>
<dbReference type="PANTHER" id="PTHR42732">
    <property type="entry name" value="BETA-GALACTOSIDASE"/>
    <property type="match status" value="1"/>
</dbReference>
<accession>A0A9D1E8V6</accession>
<dbReference type="InterPro" id="IPR013783">
    <property type="entry name" value="Ig-like_fold"/>
</dbReference>
<evidence type="ECO:0000256" key="3">
    <source>
        <dbReference type="ARBA" id="ARBA00023295"/>
    </source>
</evidence>
<dbReference type="InterPro" id="IPR006101">
    <property type="entry name" value="Glyco_hydro_2"/>
</dbReference>
<name>A0A9D1E8V6_9FIRM</name>
<dbReference type="Gene3D" id="2.60.40.10">
    <property type="entry name" value="Immunoglobulins"/>
    <property type="match status" value="3"/>
</dbReference>
<dbReference type="GO" id="GO:0005975">
    <property type="term" value="P:carbohydrate metabolic process"/>
    <property type="evidence" value="ECO:0007669"/>
    <property type="project" value="InterPro"/>
</dbReference>
<dbReference type="Pfam" id="PF02836">
    <property type="entry name" value="Glyco_hydro_2_C"/>
    <property type="match status" value="1"/>
</dbReference>
<evidence type="ECO:0000259" key="5">
    <source>
        <dbReference type="Pfam" id="PF02836"/>
    </source>
</evidence>
<dbReference type="Gene3D" id="2.60.120.260">
    <property type="entry name" value="Galactose-binding domain-like"/>
    <property type="match status" value="1"/>
</dbReference>
<dbReference type="InterPro" id="IPR006103">
    <property type="entry name" value="Glyco_hydro_2_cat"/>
</dbReference>
<dbReference type="InterPro" id="IPR051913">
    <property type="entry name" value="GH2_Domain-Containing"/>
</dbReference>
<dbReference type="AlphaFoldDB" id="A0A9D1E8V6"/>
<dbReference type="Pfam" id="PF16355">
    <property type="entry name" value="DUF4982"/>
    <property type="match status" value="1"/>
</dbReference>
<evidence type="ECO:0000259" key="4">
    <source>
        <dbReference type="Pfam" id="PF00703"/>
    </source>
</evidence>
<dbReference type="Gene3D" id="3.20.20.80">
    <property type="entry name" value="Glycosidases"/>
    <property type="match status" value="1"/>
</dbReference>
<evidence type="ECO:0000256" key="1">
    <source>
        <dbReference type="ARBA" id="ARBA00007401"/>
    </source>
</evidence>
<feature type="domain" description="Glycoside hydrolase family 2 immunoglobulin-like beta-sandwich" evidence="4">
    <location>
        <begin position="167"/>
        <end position="267"/>
    </location>
</feature>
<comment type="caution">
    <text evidence="8">The sequence shown here is derived from an EMBL/GenBank/DDBJ whole genome shotgun (WGS) entry which is preliminary data.</text>
</comment>
<dbReference type="EMBL" id="DVHM01000058">
    <property type="protein sequence ID" value="HIR70377.1"/>
    <property type="molecule type" value="Genomic_DNA"/>
</dbReference>
<dbReference type="Pfam" id="PF18565">
    <property type="entry name" value="Glyco_hydro2_C5"/>
    <property type="match status" value="1"/>
</dbReference>
<dbReference type="PANTHER" id="PTHR42732:SF1">
    <property type="entry name" value="BETA-MANNOSIDASE"/>
    <property type="match status" value="1"/>
</dbReference>
<evidence type="ECO:0000313" key="9">
    <source>
        <dbReference type="Proteomes" id="UP000823912"/>
    </source>
</evidence>
<evidence type="ECO:0000259" key="6">
    <source>
        <dbReference type="Pfam" id="PF16355"/>
    </source>
</evidence>
<protein>
    <submittedName>
        <fullName evidence="8">DUF4982 domain-containing protein</fullName>
    </submittedName>
</protein>
<keyword evidence="3" id="KW-0326">Glycosidase</keyword>
<dbReference type="SUPFAM" id="SSF49785">
    <property type="entry name" value="Galactose-binding domain-like"/>
    <property type="match status" value="1"/>
</dbReference>
<feature type="domain" description="DUF4982" evidence="6">
    <location>
        <begin position="646"/>
        <end position="704"/>
    </location>
</feature>
<dbReference type="InterPro" id="IPR036156">
    <property type="entry name" value="Beta-gal/glucu_dom_sf"/>
</dbReference>